<dbReference type="EMBL" id="GBXM01084900">
    <property type="protein sequence ID" value="JAH23677.1"/>
    <property type="molecule type" value="Transcribed_RNA"/>
</dbReference>
<protein>
    <submittedName>
        <fullName evidence="1">Uncharacterized protein</fullName>
    </submittedName>
</protein>
<accession>A0A0E9R4H5</accession>
<name>A0A0E9R4H5_ANGAN</name>
<proteinExistence type="predicted"/>
<evidence type="ECO:0000313" key="1">
    <source>
        <dbReference type="EMBL" id="JAH23677.1"/>
    </source>
</evidence>
<reference evidence="1" key="2">
    <citation type="journal article" date="2015" name="Fish Shellfish Immunol.">
        <title>Early steps in the European eel (Anguilla anguilla)-Vibrio vulnificus interaction in the gills: Role of the RtxA13 toxin.</title>
        <authorList>
            <person name="Callol A."/>
            <person name="Pajuelo D."/>
            <person name="Ebbesson L."/>
            <person name="Teles M."/>
            <person name="MacKenzie S."/>
            <person name="Amaro C."/>
        </authorList>
    </citation>
    <scope>NUCLEOTIDE SEQUENCE</scope>
</reference>
<sequence length="32" mass="3895">MLVSYTIKLYLSQHSQELAQLCILMHRAHYFR</sequence>
<reference evidence="1" key="1">
    <citation type="submission" date="2014-11" db="EMBL/GenBank/DDBJ databases">
        <authorList>
            <person name="Amaro Gonzalez C."/>
        </authorList>
    </citation>
    <scope>NUCLEOTIDE SEQUENCE</scope>
</reference>
<dbReference type="AlphaFoldDB" id="A0A0E9R4H5"/>
<organism evidence="1">
    <name type="scientific">Anguilla anguilla</name>
    <name type="common">European freshwater eel</name>
    <name type="synonym">Muraena anguilla</name>
    <dbReference type="NCBI Taxonomy" id="7936"/>
    <lineage>
        <taxon>Eukaryota</taxon>
        <taxon>Metazoa</taxon>
        <taxon>Chordata</taxon>
        <taxon>Craniata</taxon>
        <taxon>Vertebrata</taxon>
        <taxon>Euteleostomi</taxon>
        <taxon>Actinopterygii</taxon>
        <taxon>Neopterygii</taxon>
        <taxon>Teleostei</taxon>
        <taxon>Anguilliformes</taxon>
        <taxon>Anguillidae</taxon>
        <taxon>Anguilla</taxon>
    </lineage>
</organism>